<evidence type="ECO:0000313" key="3">
    <source>
        <dbReference type="Proteomes" id="UP000018201"/>
    </source>
</evidence>
<proteinExistence type="predicted"/>
<protein>
    <submittedName>
        <fullName evidence="2">Uncharacterized protein</fullName>
    </submittedName>
</protein>
<dbReference type="EMBL" id="HG708193">
    <property type="protein sequence ID" value="CDI87752.1"/>
    <property type="molecule type" value="Genomic_DNA"/>
</dbReference>
<dbReference type="OrthoDB" id="352647at2759"/>
<evidence type="ECO:0000313" key="2">
    <source>
        <dbReference type="EMBL" id="CDI87752.1"/>
    </source>
</evidence>
<dbReference type="VEuPathDB" id="ToxoDB:EPH_0051700"/>
<gene>
    <name evidence="2" type="ORF">EPH_0051700</name>
</gene>
<sequence length="203" mass="22262">MVEKTDACCECKGTSALCLVVTGPNGIPVSPEWRKKIIGGGRPVTMEAAKIEENPQTVGARLEVDTIRDEVEEMRGVANGLCRREAKGPDEPDYPTNESVVTPSGRDGSEHAESKKGGIFCNVGTTAVLRVNVAGRHGEALLDTEDSKSFIRQDAFKCLKLKVRRPSEECMFTVVNSEPMHWPCRQEIDDVGWTEAFHGRAFV</sequence>
<dbReference type="Proteomes" id="UP000018201">
    <property type="component" value="Unassembled WGS sequence"/>
</dbReference>
<reference evidence="2" key="2">
    <citation type="submission" date="2013-10" db="EMBL/GenBank/DDBJ databases">
        <authorList>
            <person name="Aslett M."/>
        </authorList>
    </citation>
    <scope>NUCLEOTIDE SEQUENCE [LARGE SCALE GENOMIC DNA]</scope>
    <source>
        <strain evidence="2">Houghton</strain>
    </source>
</reference>
<name>U6H787_9EIME</name>
<dbReference type="AlphaFoldDB" id="U6H787"/>
<reference evidence="2" key="1">
    <citation type="submission" date="2013-10" db="EMBL/GenBank/DDBJ databases">
        <title>Genomic analysis of the causative agents of coccidiosis in chickens.</title>
        <authorList>
            <person name="Reid A.J."/>
            <person name="Blake D."/>
            <person name="Billington K."/>
            <person name="Browne H."/>
            <person name="Dunn M."/>
            <person name="Hung S."/>
            <person name="Kawahara F."/>
            <person name="Miranda-Saavedra D."/>
            <person name="Mourier T."/>
            <person name="Nagra H."/>
            <person name="Otto T.D."/>
            <person name="Rawlings N."/>
            <person name="Sanchez A."/>
            <person name="Sanders M."/>
            <person name="Subramaniam C."/>
            <person name="Tay Y."/>
            <person name="Dear P."/>
            <person name="Doerig C."/>
            <person name="Gruber A."/>
            <person name="Parkinson J."/>
            <person name="Shirley M."/>
            <person name="Wan K.L."/>
            <person name="Berriman M."/>
            <person name="Tomley F."/>
            <person name="Pain A."/>
        </authorList>
    </citation>
    <scope>NUCLEOTIDE SEQUENCE [LARGE SCALE GENOMIC DNA]</scope>
    <source>
        <strain evidence="2">Houghton</strain>
    </source>
</reference>
<accession>U6H787</accession>
<feature type="region of interest" description="Disordered" evidence="1">
    <location>
        <begin position="83"/>
        <end position="115"/>
    </location>
</feature>
<keyword evidence="3" id="KW-1185">Reference proteome</keyword>
<evidence type="ECO:0000256" key="1">
    <source>
        <dbReference type="SAM" id="MobiDB-lite"/>
    </source>
</evidence>
<organism evidence="2 3">
    <name type="scientific">Eimeria praecox</name>
    <dbReference type="NCBI Taxonomy" id="51316"/>
    <lineage>
        <taxon>Eukaryota</taxon>
        <taxon>Sar</taxon>
        <taxon>Alveolata</taxon>
        <taxon>Apicomplexa</taxon>
        <taxon>Conoidasida</taxon>
        <taxon>Coccidia</taxon>
        <taxon>Eucoccidiorida</taxon>
        <taxon>Eimeriorina</taxon>
        <taxon>Eimeriidae</taxon>
        <taxon>Eimeria</taxon>
    </lineage>
</organism>